<dbReference type="NCBIfam" id="TIGR00229">
    <property type="entry name" value="sensory_box"/>
    <property type="match status" value="1"/>
</dbReference>
<accession>A0A411WT90</accession>
<evidence type="ECO:0000259" key="1">
    <source>
        <dbReference type="PROSITE" id="PS50112"/>
    </source>
</evidence>
<dbReference type="PROSITE" id="PS50113">
    <property type="entry name" value="PAC"/>
    <property type="match status" value="1"/>
</dbReference>
<dbReference type="PROSITE" id="PS50887">
    <property type="entry name" value="GGDEF"/>
    <property type="match status" value="1"/>
</dbReference>
<evidence type="ECO:0000259" key="4">
    <source>
        <dbReference type="PROSITE" id="PS50887"/>
    </source>
</evidence>
<feature type="domain" description="EAL" evidence="3">
    <location>
        <begin position="444"/>
        <end position="699"/>
    </location>
</feature>
<dbReference type="GO" id="GO:0006355">
    <property type="term" value="P:regulation of DNA-templated transcription"/>
    <property type="evidence" value="ECO:0007669"/>
    <property type="project" value="InterPro"/>
</dbReference>
<feature type="domain" description="GGDEF" evidence="4">
    <location>
        <begin position="302"/>
        <end position="435"/>
    </location>
</feature>
<dbReference type="CDD" id="cd01949">
    <property type="entry name" value="GGDEF"/>
    <property type="match status" value="1"/>
</dbReference>
<dbReference type="SMART" id="SM00267">
    <property type="entry name" value="GGDEF"/>
    <property type="match status" value="1"/>
</dbReference>
<dbReference type="InterPro" id="IPR001633">
    <property type="entry name" value="EAL_dom"/>
</dbReference>
<evidence type="ECO:0000259" key="2">
    <source>
        <dbReference type="PROSITE" id="PS50113"/>
    </source>
</evidence>
<dbReference type="Proteomes" id="UP000628442">
    <property type="component" value="Unassembled WGS sequence"/>
</dbReference>
<dbReference type="SMART" id="SM00052">
    <property type="entry name" value="EAL"/>
    <property type="match status" value="1"/>
</dbReference>
<dbReference type="CDD" id="cd00130">
    <property type="entry name" value="PAS"/>
    <property type="match status" value="1"/>
</dbReference>
<keyword evidence="7" id="KW-1185">Reference proteome</keyword>
<dbReference type="SMART" id="SM00091">
    <property type="entry name" value="PAS"/>
    <property type="match status" value="1"/>
</dbReference>
<dbReference type="InterPro" id="IPR043128">
    <property type="entry name" value="Rev_trsase/Diguanyl_cyclase"/>
</dbReference>
<dbReference type="InterPro" id="IPR000700">
    <property type="entry name" value="PAS-assoc_C"/>
</dbReference>
<dbReference type="Pfam" id="PF00990">
    <property type="entry name" value="GGDEF"/>
    <property type="match status" value="1"/>
</dbReference>
<dbReference type="InterPro" id="IPR000014">
    <property type="entry name" value="PAS"/>
</dbReference>
<dbReference type="PANTHER" id="PTHR44757">
    <property type="entry name" value="DIGUANYLATE CYCLASE DGCP"/>
    <property type="match status" value="1"/>
</dbReference>
<dbReference type="InterPro" id="IPR029787">
    <property type="entry name" value="Nucleotide_cyclase"/>
</dbReference>
<dbReference type="Pfam" id="PF00989">
    <property type="entry name" value="PAS"/>
    <property type="match status" value="1"/>
</dbReference>
<evidence type="ECO:0000313" key="8">
    <source>
        <dbReference type="Proteomes" id="UP000628442"/>
    </source>
</evidence>
<dbReference type="OrthoDB" id="9813903at2"/>
<evidence type="ECO:0000313" key="5">
    <source>
        <dbReference type="EMBL" id="GGY55585.1"/>
    </source>
</evidence>
<dbReference type="NCBIfam" id="TIGR00254">
    <property type="entry name" value="GGDEF"/>
    <property type="match status" value="1"/>
</dbReference>
<protein>
    <submittedName>
        <fullName evidence="6">EAL domain-containing protein</fullName>
    </submittedName>
</protein>
<feature type="domain" description="PAS" evidence="1">
    <location>
        <begin position="147"/>
        <end position="213"/>
    </location>
</feature>
<dbReference type="SUPFAM" id="SSF55073">
    <property type="entry name" value="Nucleotide cyclase"/>
    <property type="match status" value="1"/>
</dbReference>
<dbReference type="EMBL" id="BMWV01000010">
    <property type="protein sequence ID" value="GGY55585.1"/>
    <property type="molecule type" value="Genomic_DNA"/>
</dbReference>
<dbReference type="InterPro" id="IPR035965">
    <property type="entry name" value="PAS-like_dom_sf"/>
</dbReference>
<dbReference type="InterPro" id="IPR013767">
    <property type="entry name" value="PAS_fold"/>
</dbReference>
<dbReference type="PROSITE" id="PS50112">
    <property type="entry name" value="PAS"/>
    <property type="match status" value="1"/>
</dbReference>
<evidence type="ECO:0000313" key="7">
    <source>
        <dbReference type="Proteomes" id="UP000292307"/>
    </source>
</evidence>
<feature type="domain" description="PAC" evidence="2">
    <location>
        <begin position="218"/>
        <end position="270"/>
    </location>
</feature>
<gene>
    <name evidence="6" type="ORF">EYF70_03505</name>
    <name evidence="5" type="ORF">GCM10007387_42670</name>
</gene>
<evidence type="ECO:0000259" key="3">
    <source>
        <dbReference type="PROSITE" id="PS50883"/>
    </source>
</evidence>
<dbReference type="InterPro" id="IPR000160">
    <property type="entry name" value="GGDEF_dom"/>
</dbReference>
<reference evidence="5" key="3">
    <citation type="submission" date="2022-12" db="EMBL/GenBank/DDBJ databases">
        <authorList>
            <person name="Sun Q."/>
            <person name="Kim S."/>
        </authorList>
    </citation>
    <scope>NUCLEOTIDE SEQUENCE</scope>
    <source>
        <strain evidence="5">KCTC 12343</strain>
    </source>
</reference>
<dbReference type="RefSeq" id="WP_131144162.1">
    <property type="nucleotide sequence ID" value="NZ_BMWV01000010.1"/>
</dbReference>
<dbReference type="PANTHER" id="PTHR44757:SF2">
    <property type="entry name" value="BIOFILM ARCHITECTURE MAINTENANCE PROTEIN MBAA"/>
    <property type="match status" value="1"/>
</dbReference>
<dbReference type="Gene3D" id="3.30.70.270">
    <property type="match status" value="1"/>
</dbReference>
<reference evidence="5" key="1">
    <citation type="journal article" date="2014" name="Int. J. Syst. Evol. Microbiol.">
        <title>Complete genome sequence of Corynebacterium casei LMG S-19264T (=DSM 44701T), isolated from a smear-ripened cheese.</title>
        <authorList>
            <consortium name="US DOE Joint Genome Institute (JGI-PGF)"/>
            <person name="Walter F."/>
            <person name="Albersmeier A."/>
            <person name="Kalinowski J."/>
            <person name="Ruckert C."/>
        </authorList>
    </citation>
    <scope>NUCLEOTIDE SEQUENCE</scope>
    <source>
        <strain evidence="5">KCTC 12343</strain>
    </source>
</reference>
<name>A0A411WT90_9BURK</name>
<dbReference type="Pfam" id="PF00563">
    <property type="entry name" value="EAL"/>
    <property type="match status" value="1"/>
</dbReference>
<dbReference type="Proteomes" id="UP000292307">
    <property type="component" value="Chromosome"/>
</dbReference>
<sequence>MKIQILVVTSNARDRTRLDDLRHQPLASGAAIAFRFADSIAVATGPRRKPYPDLILLNPLRLGCAPEQAVDALAIAFDTIPIAILAEEYSPAMRLPEGAGAHGTSYRTMIVLETASWQMLLEVFHTLIAAAVERRAALQFSSNERGILEAIADGVIGTDAEGKVRYLNTAAMRLIAATPQSALGTPITALMTLHDDTTLERLEHPAMKAIATGQTIRLPRGTMLLRTDGTEIIIEDSTAPVVSQSGAIQGAVMVFHDVTDAHELRAQVDYLAWNDFLTGLPNRFAAQRHLNRILLEAQARELPLAVMYLDLDKFKLINDTLGHAAGDAVLVSVAARLRSCFRLIDLVSRQGGDEFVVLMAPGAGTADATRAAERVLAAIALPHEVDGKEVHVGTSIGIALYPEHGVTGETLLRHADTALHGAKIGGRKGLRFFSQDLLISAIQRKEMEDGLRNGLRAAEFELFYQPKIRMADGMLCGCEALLRWRHPEWGWVNPAQFIRSAEESGMIVPLGKWVLEQAIKQAKRWERAGRLAGPIAINVSALELRQSGFVDGVETYLADALLAPSSLQLELTESTLMRDAGGTGSILQQLKNLGLSLAIDDFGTGYSSLSYLAELPIDLLKVDRSFIHGIDHAEPRKQALLRAVLALADSMALPTVAEGIETEGEESFLAECGCTHGQGYFYSHALDAGAFEKAYLMPGGGVP</sequence>
<dbReference type="AlphaFoldDB" id="A0A411WT90"/>
<dbReference type="SUPFAM" id="SSF141868">
    <property type="entry name" value="EAL domain-like"/>
    <property type="match status" value="1"/>
</dbReference>
<dbReference type="InterPro" id="IPR052155">
    <property type="entry name" value="Biofilm_reg_signaling"/>
</dbReference>
<dbReference type="EMBL" id="CP036401">
    <property type="protein sequence ID" value="QBI00015.1"/>
    <property type="molecule type" value="Genomic_DNA"/>
</dbReference>
<proteinExistence type="predicted"/>
<evidence type="ECO:0000313" key="6">
    <source>
        <dbReference type="EMBL" id="QBI00015.1"/>
    </source>
</evidence>
<reference evidence="6 7" key="2">
    <citation type="submission" date="2019-02" db="EMBL/GenBank/DDBJ databases">
        <title>Draft Genome Sequences of Six Type Strains of the Genus Massilia.</title>
        <authorList>
            <person name="Miess H."/>
            <person name="Frediansyhah A."/>
            <person name="Gross H."/>
        </authorList>
    </citation>
    <scope>NUCLEOTIDE SEQUENCE [LARGE SCALE GENOMIC DNA]</scope>
    <source>
        <strain evidence="6 7">DSM 17472</strain>
    </source>
</reference>
<dbReference type="SUPFAM" id="SSF55785">
    <property type="entry name" value="PYP-like sensor domain (PAS domain)"/>
    <property type="match status" value="1"/>
</dbReference>
<organism evidence="5 8">
    <name type="scientific">Pseudoduganella albidiflava</name>
    <dbReference type="NCBI Taxonomy" id="321983"/>
    <lineage>
        <taxon>Bacteria</taxon>
        <taxon>Pseudomonadati</taxon>
        <taxon>Pseudomonadota</taxon>
        <taxon>Betaproteobacteria</taxon>
        <taxon>Burkholderiales</taxon>
        <taxon>Oxalobacteraceae</taxon>
        <taxon>Telluria group</taxon>
        <taxon>Pseudoduganella</taxon>
    </lineage>
</organism>
<dbReference type="Gene3D" id="3.20.20.450">
    <property type="entry name" value="EAL domain"/>
    <property type="match status" value="1"/>
</dbReference>
<dbReference type="CDD" id="cd01948">
    <property type="entry name" value="EAL"/>
    <property type="match status" value="1"/>
</dbReference>
<dbReference type="InterPro" id="IPR035919">
    <property type="entry name" value="EAL_sf"/>
</dbReference>
<dbReference type="Gene3D" id="3.30.450.20">
    <property type="entry name" value="PAS domain"/>
    <property type="match status" value="1"/>
</dbReference>
<dbReference type="PROSITE" id="PS50883">
    <property type="entry name" value="EAL"/>
    <property type="match status" value="1"/>
</dbReference>